<accession>A0A1M7D245</accession>
<evidence type="ECO:0000313" key="1">
    <source>
        <dbReference type="EMBL" id="SHL73498.1"/>
    </source>
</evidence>
<proteinExistence type="predicted"/>
<reference evidence="2" key="1">
    <citation type="submission" date="2016-11" db="EMBL/GenBank/DDBJ databases">
        <authorList>
            <person name="Varghese N."/>
            <person name="Submissions S."/>
        </authorList>
    </citation>
    <scope>NUCLEOTIDE SEQUENCE [LARGE SCALE GENOMIC DNA]</scope>
    <source>
        <strain evidence="2">DSM 1811</strain>
    </source>
</reference>
<sequence length="46" mass="5249">MKVHKSTLQLSEKTTASVDVSINFVLNSESNLVTHYLIFYFVAIIF</sequence>
<dbReference type="AlphaFoldDB" id="A0A1M7D245"/>
<evidence type="ECO:0000313" key="2">
    <source>
        <dbReference type="Proteomes" id="UP000184121"/>
    </source>
</evidence>
<dbReference type="EMBL" id="FRBY01000002">
    <property type="protein sequence ID" value="SHL73498.1"/>
    <property type="molecule type" value="Genomic_DNA"/>
</dbReference>
<dbReference type="Proteomes" id="UP000184121">
    <property type="component" value="Unassembled WGS sequence"/>
</dbReference>
<name>A0A1M7D245_9FLAO</name>
<organism evidence="1 2">
    <name type="scientific">Flavobacterium saccharophilum</name>
    <dbReference type="NCBI Taxonomy" id="29534"/>
    <lineage>
        <taxon>Bacteria</taxon>
        <taxon>Pseudomonadati</taxon>
        <taxon>Bacteroidota</taxon>
        <taxon>Flavobacteriia</taxon>
        <taxon>Flavobacteriales</taxon>
        <taxon>Flavobacteriaceae</taxon>
        <taxon>Flavobacterium</taxon>
    </lineage>
</organism>
<gene>
    <name evidence="1" type="ORF">SAMN05444366_1373</name>
</gene>
<dbReference type="STRING" id="29534.SAMN05444366_1373"/>
<keyword evidence="2" id="KW-1185">Reference proteome</keyword>
<protein>
    <submittedName>
        <fullName evidence="1">Uncharacterized protein</fullName>
    </submittedName>
</protein>